<evidence type="ECO:0000259" key="4">
    <source>
        <dbReference type="PROSITE" id="PS51462"/>
    </source>
</evidence>
<dbReference type="PROSITE" id="PS51462">
    <property type="entry name" value="NUDIX"/>
    <property type="match status" value="1"/>
</dbReference>
<keyword evidence="2" id="KW-0378">Hydrolase</keyword>
<dbReference type="GO" id="GO:0080042">
    <property type="term" value="F:ADP-glucose pyrophosphohydrolase activity"/>
    <property type="evidence" value="ECO:0007669"/>
    <property type="project" value="TreeGrafter"/>
</dbReference>
<comment type="cofactor">
    <cofactor evidence="1">
        <name>Mg(2+)</name>
        <dbReference type="ChEBI" id="CHEBI:18420"/>
    </cofactor>
</comment>
<feature type="compositionally biased region" description="Low complexity" evidence="3">
    <location>
        <begin position="162"/>
        <end position="172"/>
    </location>
</feature>
<dbReference type="InterPro" id="IPR015797">
    <property type="entry name" value="NUDIX_hydrolase-like_dom_sf"/>
</dbReference>
<dbReference type="PANTHER" id="PTHR11839:SF18">
    <property type="entry name" value="NUDIX HYDROLASE DOMAIN-CONTAINING PROTEIN"/>
    <property type="match status" value="1"/>
</dbReference>
<dbReference type="GO" id="GO:0080041">
    <property type="term" value="F:ADP-ribose pyrophosphohydrolase activity"/>
    <property type="evidence" value="ECO:0007669"/>
    <property type="project" value="TreeGrafter"/>
</dbReference>
<evidence type="ECO:0000313" key="6">
    <source>
        <dbReference type="Proteomes" id="UP000265515"/>
    </source>
</evidence>
<dbReference type="FunFam" id="3.90.79.10:FF:000050">
    <property type="entry name" value="Nudix hydrolase 14 chloroplastic"/>
    <property type="match status" value="1"/>
</dbReference>
<comment type="caution">
    <text evidence="5">The sequence shown here is derived from an EMBL/GenBank/DDBJ whole genome shotgun (WGS) entry which is preliminary data.</text>
</comment>
<organism evidence="5 6">
    <name type="scientific">Chara braunii</name>
    <name type="common">Braun's stonewort</name>
    <dbReference type="NCBI Taxonomy" id="69332"/>
    <lineage>
        <taxon>Eukaryota</taxon>
        <taxon>Viridiplantae</taxon>
        <taxon>Streptophyta</taxon>
        <taxon>Charophyceae</taxon>
        <taxon>Charales</taxon>
        <taxon>Characeae</taxon>
        <taxon>Chara</taxon>
    </lineage>
</organism>
<dbReference type="Proteomes" id="UP000265515">
    <property type="component" value="Unassembled WGS sequence"/>
</dbReference>
<dbReference type="EMBL" id="BFEA01000340">
    <property type="protein sequence ID" value="GBG80227.1"/>
    <property type="molecule type" value="Genomic_DNA"/>
</dbReference>
<feature type="region of interest" description="Disordered" evidence="3">
    <location>
        <begin position="162"/>
        <end position="186"/>
    </location>
</feature>
<name>A0A388LD75_CHABU</name>
<dbReference type="GO" id="GO:0006753">
    <property type="term" value="P:nucleoside phosphate metabolic process"/>
    <property type="evidence" value="ECO:0007669"/>
    <property type="project" value="TreeGrafter"/>
</dbReference>
<dbReference type="GO" id="GO:0019693">
    <property type="term" value="P:ribose phosphate metabolic process"/>
    <property type="evidence" value="ECO:0007669"/>
    <property type="project" value="TreeGrafter"/>
</dbReference>
<dbReference type="OrthoDB" id="10249920at2759"/>
<dbReference type="Gene3D" id="3.90.79.10">
    <property type="entry name" value="Nucleoside Triphosphate Pyrophosphohydrolase"/>
    <property type="match status" value="1"/>
</dbReference>
<dbReference type="Pfam" id="PF00293">
    <property type="entry name" value="NUDIX"/>
    <property type="match status" value="1"/>
</dbReference>
<evidence type="ECO:0000256" key="1">
    <source>
        <dbReference type="ARBA" id="ARBA00001946"/>
    </source>
</evidence>
<dbReference type="InterPro" id="IPR000086">
    <property type="entry name" value="NUDIX_hydrolase_dom"/>
</dbReference>
<protein>
    <recommendedName>
        <fullName evidence="4">Nudix hydrolase domain-containing protein</fullName>
    </recommendedName>
</protein>
<dbReference type="STRING" id="69332.A0A388LD75"/>
<evidence type="ECO:0000256" key="3">
    <source>
        <dbReference type="SAM" id="MobiDB-lite"/>
    </source>
</evidence>
<evidence type="ECO:0000313" key="5">
    <source>
        <dbReference type="EMBL" id="GBG80227.1"/>
    </source>
</evidence>
<dbReference type="PANTHER" id="PTHR11839">
    <property type="entry name" value="UDP/ADP-SUGAR PYROPHOSPHATASE"/>
    <property type="match status" value="1"/>
</dbReference>
<reference evidence="5 6" key="1">
    <citation type="journal article" date="2018" name="Cell">
        <title>The Chara Genome: Secondary Complexity and Implications for Plant Terrestrialization.</title>
        <authorList>
            <person name="Nishiyama T."/>
            <person name="Sakayama H."/>
            <person name="Vries J.D."/>
            <person name="Buschmann H."/>
            <person name="Saint-Marcoux D."/>
            <person name="Ullrich K.K."/>
            <person name="Haas F.B."/>
            <person name="Vanderstraeten L."/>
            <person name="Becker D."/>
            <person name="Lang D."/>
            <person name="Vosolsobe S."/>
            <person name="Rombauts S."/>
            <person name="Wilhelmsson P.K.I."/>
            <person name="Janitza P."/>
            <person name="Kern R."/>
            <person name="Heyl A."/>
            <person name="Rumpler F."/>
            <person name="Villalobos L.I.A.C."/>
            <person name="Clay J.M."/>
            <person name="Skokan R."/>
            <person name="Toyoda A."/>
            <person name="Suzuki Y."/>
            <person name="Kagoshima H."/>
            <person name="Schijlen E."/>
            <person name="Tajeshwar N."/>
            <person name="Catarino B."/>
            <person name="Hetherington A.J."/>
            <person name="Saltykova A."/>
            <person name="Bonnot C."/>
            <person name="Breuninger H."/>
            <person name="Symeonidi A."/>
            <person name="Radhakrishnan G.V."/>
            <person name="Van Nieuwerburgh F."/>
            <person name="Deforce D."/>
            <person name="Chang C."/>
            <person name="Karol K.G."/>
            <person name="Hedrich R."/>
            <person name="Ulvskov P."/>
            <person name="Glockner G."/>
            <person name="Delwiche C.F."/>
            <person name="Petrasek J."/>
            <person name="Van de Peer Y."/>
            <person name="Friml J."/>
            <person name="Beilby M."/>
            <person name="Dolan L."/>
            <person name="Kohara Y."/>
            <person name="Sugano S."/>
            <person name="Fujiyama A."/>
            <person name="Delaux P.-M."/>
            <person name="Quint M."/>
            <person name="TheiBen G."/>
            <person name="Hagemann M."/>
            <person name="Harholt J."/>
            <person name="Dunand C."/>
            <person name="Zachgo S."/>
            <person name="Langdale J."/>
            <person name="Maumus F."/>
            <person name="Straeten D.V.D."/>
            <person name="Gould S.B."/>
            <person name="Rensing S.A."/>
        </authorList>
    </citation>
    <scope>NUCLEOTIDE SEQUENCE [LARGE SCALE GENOMIC DNA]</scope>
    <source>
        <strain evidence="5 6">S276</strain>
    </source>
</reference>
<gene>
    <name evidence="5" type="ORF">CBR_g30593</name>
</gene>
<evidence type="ECO:0000256" key="2">
    <source>
        <dbReference type="ARBA" id="ARBA00022801"/>
    </source>
</evidence>
<sequence>MLVEVKVKVNGVLGLLSSGLSRAPCVGAAATRPSCIRLRPLGKSVPCGIYDSGGPRPRTISCQTVASGYGWATEWTKMSTVRRRNGNEGFRLLTWQIHPVSCYTWTSSVLPSLLKKNNTDITTSLHVAAAASAGQDDVVPLVSSVQENQSIRMPAMSAGAATSAAVSSGRSTTDNDSRSMAGGRQDEGGTSTIIYVAGLQVEAVAGPGVSDKEFRLALDSVPFKQWVKYMEGPAGLLRIGDGSGGGRISLQHVLFQSVDLFGERVGFVKFKAEVVDKDTGSKLPGIVFGRGSAVGILMLLESDSRKYAVLTDQARVPVGRSILELPAGMLDDGEGDFVGTAAREVEEETGIHIRASELVDLTALLDESTGRKMFPSPGGCDEDITLFLYRGKVSKEVIEQLQGRETGLRDHGELIKVHVVPYERLWRSSADAKVLAAIAIYEMSMKEGILPPTPPVSPPSSPRRSHL</sequence>
<dbReference type="Gramene" id="GBG80227">
    <property type="protein sequence ID" value="GBG80227"/>
    <property type="gene ID" value="CBR_g30593"/>
</dbReference>
<keyword evidence="6" id="KW-1185">Reference proteome</keyword>
<accession>A0A388LD75</accession>
<feature type="domain" description="Nudix hydrolase" evidence="4">
    <location>
        <begin position="289"/>
        <end position="442"/>
    </location>
</feature>
<dbReference type="AlphaFoldDB" id="A0A388LD75"/>
<proteinExistence type="predicted"/>
<dbReference type="CDD" id="cd03424">
    <property type="entry name" value="NUDIX_ADPRase_Nudt5_UGPPase_Nudt14"/>
    <property type="match status" value="1"/>
</dbReference>
<dbReference type="SUPFAM" id="SSF55811">
    <property type="entry name" value="Nudix"/>
    <property type="match status" value="1"/>
</dbReference>